<keyword evidence="4" id="KW-0418">Kinase</keyword>
<evidence type="ECO:0000259" key="6">
    <source>
        <dbReference type="Pfam" id="PF00294"/>
    </source>
</evidence>
<evidence type="ECO:0000256" key="5">
    <source>
        <dbReference type="ARBA" id="ARBA00022840"/>
    </source>
</evidence>
<dbReference type="InterPro" id="IPR011611">
    <property type="entry name" value="PfkB_dom"/>
</dbReference>
<comment type="caution">
    <text evidence="7">The sequence shown here is derived from an EMBL/GenBank/DDBJ whole genome shotgun (WGS) entry which is preliminary data.</text>
</comment>
<dbReference type="EC" id="2.7.1.4" evidence="7"/>
<dbReference type="GO" id="GO:0008865">
    <property type="term" value="F:fructokinase activity"/>
    <property type="evidence" value="ECO:0007669"/>
    <property type="project" value="UniProtKB-EC"/>
</dbReference>
<dbReference type="PANTHER" id="PTHR43085">
    <property type="entry name" value="HEXOKINASE FAMILY MEMBER"/>
    <property type="match status" value="1"/>
</dbReference>
<dbReference type="InterPro" id="IPR050306">
    <property type="entry name" value="PfkB_Carbo_kinase"/>
</dbReference>
<evidence type="ECO:0000256" key="2">
    <source>
        <dbReference type="ARBA" id="ARBA00022679"/>
    </source>
</evidence>
<organism evidence="7 8">
    <name type="scientific">Cellulomonas humilata</name>
    <dbReference type="NCBI Taxonomy" id="144055"/>
    <lineage>
        <taxon>Bacteria</taxon>
        <taxon>Bacillati</taxon>
        <taxon>Actinomycetota</taxon>
        <taxon>Actinomycetes</taxon>
        <taxon>Micrococcales</taxon>
        <taxon>Cellulomonadaceae</taxon>
        <taxon>Cellulomonas</taxon>
    </lineage>
</organism>
<dbReference type="PRINTS" id="PR00990">
    <property type="entry name" value="RIBOKINASE"/>
</dbReference>
<dbReference type="SUPFAM" id="SSF53613">
    <property type="entry name" value="Ribokinase-like"/>
    <property type="match status" value="1"/>
</dbReference>
<dbReference type="PANTHER" id="PTHR43085:SF1">
    <property type="entry name" value="PSEUDOURIDINE KINASE-RELATED"/>
    <property type="match status" value="1"/>
</dbReference>
<accession>A0ABU0E943</accession>
<feature type="domain" description="Carbohydrate kinase PfkB" evidence="6">
    <location>
        <begin position="7"/>
        <end position="294"/>
    </location>
</feature>
<dbReference type="InterPro" id="IPR002139">
    <property type="entry name" value="Ribo/fructo_kinase"/>
</dbReference>
<evidence type="ECO:0000256" key="1">
    <source>
        <dbReference type="ARBA" id="ARBA00010688"/>
    </source>
</evidence>
<evidence type="ECO:0000256" key="4">
    <source>
        <dbReference type="ARBA" id="ARBA00022777"/>
    </source>
</evidence>
<dbReference type="Proteomes" id="UP001239626">
    <property type="component" value="Unassembled WGS sequence"/>
</dbReference>
<keyword evidence="3" id="KW-0547">Nucleotide-binding</keyword>
<protein>
    <submittedName>
        <fullName evidence="7">Fructokinase</fullName>
        <ecNumber evidence="7">2.7.1.4</ecNumber>
    </submittedName>
</protein>
<dbReference type="InterPro" id="IPR002173">
    <property type="entry name" value="Carboh/pur_kinase_PfkB_CS"/>
</dbReference>
<keyword evidence="8" id="KW-1185">Reference proteome</keyword>
<evidence type="ECO:0000256" key="3">
    <source>
        <dbReference type="ARBA" id="ARBA00022741"/>
    </source>
</evidence>
<dbReference type="RefSeq" id="WP_307488826.1">
    <property type="nucleotide sequence ID" value="NZ_JAUSVB010000001.1"/>
</dbReference>
<sequence length="307" mass="32064">MRPHDVLVVGEALTDLLDDGMTIRERVGGSAANIAVGLARLGRDVVLHTALGPDERGDEIAAYLTDEGVQLSGSSFGPVASSVQRAVVRIDGSAARDFRVHWAPSPDPGTFDARCVHAGSFAAYLEPGASTVLDLVEQAHGRSLITFDAKVEPALVVSREVAVRRTDDFVQLAGIVKTSEADLAFLHPDVPAVDVLRDWVARGPDLVVLTRGARGATAVTARGIVDVPAVPVLYADEVGGAGDAFMSSLIDTALSWDADVSMRWLRSGAPVVEQVLVRSVRAAALTIARLGAVPPTAAELALAPTSA</sequence>
<gene>
    <name evidence="7" type="ORF">J2X26_000077</name>
</gene>
<evidence type="ECO:0000313" key="7">
    <source>
        <dbReference type="EMBL" id="MDQ0371780.1"/>
    </source>
</evidence>
<dbReference type="InterPro" id="IPR029056">
    <property type="entry name" value="Ribokinase-like"/>
</dbReference>
<dbReference type="EMBL" id="JAUSVB010000001">
    <property type="protein sequence ID" value="MDQ0371780.1"/>
    <property type="molecule type" value="Genomic_DNA"/>
</dbReference>
<name>A0ABU0E943_9CELL</name>
<proteinExistence type="inferred from homology"/>
<comment type="similarity">
    <text evidence="1">Belongs to the carbohydrate kinase PfkB family.</text>
</comment>
<dbReference type="Gene3D" id="3.40.1190.20">
    <property type="match status" value="1"/>
</dbReference>
<evidence type="ECO:0000313" key="8">
    <source>
        <dbReference type="Proteomes" id="UP001239626"/>
    </source>
</evidence>
<reference evidence="7 8" key="1">
    <citation type="submission" date="2023-07" db="EMBL/GenBank/DDBJ databases">
        <title>Sorghum-associated microbial communities from plants grown in Nebraska, USA.</title>
        <authorList>
            <person name="Schachtman D."/>
        </authorList>
    </citation>
    <scope>NUCLEOTIDE SEQUENCE [LARGE SCALE GENOMIC DNA]</scope>
    <source>
        <strain evidence="7 8">BE332</strain>
    </source>
</reference>
<keyword evidence="2 7" id="KW-0808">Transferase</keyword>
<dbReference type="Pfam" id="PF00294">
    <property type="entry name" value="PfkB"/>
    <property type="match status" value="1"/>
</dbReference>
<keyword evidence="5" id="KW-0067">ATP-binding</keyword>
<dbReference type="PROSITE" id="PS00583">
    <property type="entry name" value="PFKB_KINASES_1"/>
    <property type="match status" value="1"/>
</dbReference>